<dbReference type="CDD" id="cd00056">
    <property type="entry name" value="ENDO3c"/>
    <property type="match status" value="1"/>
</dbReference>
<dbReference type="Pfam" id="PF00730">
    <property type="entry name" value="HhH-GPD"/>
    <property type="match status" value="1"/>
</dbReference>
<evidence type="ECO:0000256" key="2">
    <source>
        <dbReference type="ARBA" id="ARBA00022763"/>
    </source>
</evidence>
<dbReference type="AlphaFoldDB" id="G0W6C9"/>
<dbReference type="InterPro" id="IPR000035">
    <property type="entry name" value="Alkylbase_DNA_glycsylse_CS"/>
</dbReference>
<dbReference type="EMBL" id="HE580268">
    <property type="protein sequence ID" value="CCD23340.1"/>
    <property type="molecule type" value="Genomic_DNA"/>
</dbReference>
<dbReference type="GO" id="GO:0032993">
    <property type="term" value="C:protein-DNA complex"/>
    <property type="evidence" value="ECO:0007669"/>
    <property type="project" value="TreeGrafter"/>
</dbReference>
<dbReference type="eggNOG" id="KOG1918">
    <property type="taxonomic scope" value="Eukaryota"/>
</dbReference>
<dbReference type="Gene3D" id="1.10.340.30">
    <property type="entry name" value="Hypothetical protein, domain 2"/>
    <property type="match status" value="1"/>
</dbReference>
<dbReference type="OrthoDB" id="415889at2759"/>
<dbReference type="OMA" id="FMFILWR"/>
<dbReference type="GO" id="GO:0008725">
    <property type="term" value="F:DNA-3-methyladenine glycosylase activity"/>
    <property type="evidence" value="ECO:0007669"/>
    <property type="project" value="EnsemblFungi"/>
</dbReference>
<evidence type="ECO:0000259" key="4">
    <source>
        <dbReference type="SMART" id="SM00478"/>
    </source>
</evidence>
<dbReference type="GO" id="GO:0032131">
    <property type="term" value="F:alkylated DNA binding"/>
    <property type="evidence" value="ECO:0007669"/>
    <property type="project" value="TreeGrafter"/>
</dbReference>
<keyword evidence="3" id="KW-0234">DNA repair</keyword>
<sequence>MSHQGKVGIIYIYISICKCYVTKKKFISSTTFALEVRLKIIWHIFQTKYPRIMTKRTIAEVELEDSTIKNEDTQAETKVLKVDAKIDLPSEIPKEFALKHIEEFNKACQYIIKVDPTLLEPLLIHEAPLYLLTSEADNTLQSYFARLASVIVAQQLSGHAAKSIKKKFIEHFDNKFPTYKDLYHDLKDDDERKQILACGLSQRKMTYLDSLTTYFYENEENIRKLFDGKDNDQEIIDELVKNIKGIGPWSAKMFLITGLRRFDVFAAEDLGIARGFSKYLSDKPELVKSLISTRGVIKKSKIKHKKVNWKIYDDDIMEKCAERFAPYRSVFMFILWRMSNTHLDAVIKNENDFARGHQ</sequence>
<keyword evidence="6" id="KW-1185">Reference proteome</keyword>
<dbReference type="STRING" id="1071378.G0W6C9"/>
<evidence type="ECO:0000313" key="5">
    <source>
        <dbReference type="EMBL" id="CCD23340.1"/>
    </source>
</evidence>
<dbReference type="KEGG" id="ndi:NDAI_0B03050"/>
<dbReference type="InterPro" id="IPR011257">
    <property type="entry name" value="DNA_glycosylase"/>
</dbReference>
<dbReference type="SMART" id="SM00478">
    <property type="entry name" value="ENDO3c"/>
    <property type="match status" value="1"/>
</dbReference>
<reference evidence="5 6" key="1">
    <citation type="journal article" date="2011" name="Proc. Natl. Acad. Sci. U.S.A.">
        <title>Evolutionary erosion of yeast sex chromosomes by mating-type switching accidents.</title>
        <authorList>
            <person name="Gordon J.L."/>
            <person name="Armisen D."/>
            <person name="Proux-Wera E."/>
            <person name="Oheigeartaigh S.S."/>
            <person name="Byrne K.P."/>
            <person name="Wolfe K.H."/>
        </authorList>
    </citation>
    <scope>NUCLEOTIDE SEQUENCE [LARGE SCALE GENOMIC DNA]</scope>
    <source>
        <strain evidence="6">ATCC 10597 / BCRC 20456 / CBS 421 / NBRC 0211 / NRRL Y-12639</strain>
    </source>
</reference>
<dbReference type="InterPro" id="IPR051912">
    <property type="entry name" value="Alkylbase_DNA_Glycosylase/TA"/>
</dbReference>
<name>G0W6C9_NAUDC</name>
<dbReference type="PROSITE" id="PS00516">
    <property type="entry name" value="ALKYLBASE_DNA_GLYCOS"/>
    <property type="match status" value="1"/>
</dbReference>
<dbReference type="Proteomes" id="UP000000689">
    <property type="component" value="Chromosome 2"/>
</dbReference>
<dbReference type="PANTHER" id="PTHR43003:SF5">
    <property type="entry name" value="DNA-3-METHYLADENINE GLYCOSYLASE"/>
    <property type="match status" value="1"/>
</dbReference>
<dbReference type="GO" id="GO:0005634">
    <property type="term" value="C:nucleus"/>
    <property type="evidence" value="ECO:0007669"/>
    <property type="project" value="TreeGrafter"/>
</dbReference>
<dbReference type="GO" id="GO:0006285">
    <property type="term" value="P:base-excision repair, AP site formation"/>
    <property type="evidence" value="ECO:0007669"/>
    <property type="project" value="EnsemblFungi"/>
</dbReference>
<feature type="domain" description="HhH-GPD" evidence="4">
    <location>
        <begin position="152"/>
        <end position="307"/>
    </location>
</feature>
<comment type="similarity">
    <text evidence="1">Belongs to the alkylbase DNA glycosidase AlkA family.</text>
</comment>
<dbReference type="GeneID" id="11497633"/>
<dbReference type="GO" id="GO:0006307">
    <property type="term" value="P:DNA alkylation repair"/>
    <property type="evidence" value="ECO:0007669"/>
    <property type="project" value="EnsemblFungi"/>
</dbReference>
<dbReference type="SUPFAM" id="SSF48150">
    <property type="entry name" value="DNA-glycosylase"/>
    <property type="match status" value="1"/>
</dbReference>
<dbReference type="PANTHER" id="PTHR43003">
    <property type="entry name" value="DNA-3-METHYLADENINE GLYCOSYLASE"/>
    <property type="match status" value="1"/>
</dbReference>
<protein>
    <recommendedName>
        <fullName evidence="4">HhH-GPD domain-containing protein</fullName>
    </recommendedName>
</protein>
<dbReference type="HOGENOM" id="CLU_000445_72_4_1"/>
<dbReference type="Gene3D" id="1.10.1670.40">
    <property type="match status" value="1"/>
</dbReference>
<evidence type="ECO:0000256" key="3">
    <source>
        <dbReference type="ARBA" id="ARBA00023204"/>
    </source>
</evidence>
<evidence type="ECO:0000313" key="6">
    <source>
        <dbReference type="Proteomes" id="UP000000689"/>
    </source>
</evidence>
<evidence type="ECO:0000256" key="1">
    <source>
        <dbReference type="ARBA" id="ARBA00010817"/>
    </source>
</evidence>
<gene>
    <name evidence="5" type="primary">NDAI0B03050</name>
    <name evidence="5" type="ordered locus">NDAI_0B03050</name>
</gene>
<keyword evidence="2" id="KW-0227">DNA damage</keyword>
<dbReference type="InterPro" id="IPR003265">
    <property type="entry name" value="HhH-GPD_domain"/>
</dbReference>
<organism evidence="5 6">
    <name type="scientific">Naumovozyma dairenensis (strain ATCC 10597 / BCRC 20456 / CBS 421 / NBRC 0211 / NRRL Y-12639)</name>
    <name type="common">Saccharomyces dairenensis</name>
    <dbReference type="NCBI Taxonomy" id="1071378"/>
    <lineage>
        <taxon>Eukaryota</taxon>
        <taxon>Fungi</taxon>
        <taxon>Dikarya</taxon>
        <taxon>Ascomycota</taxon>
        <taxon>Saccharomycotina</taxon>
        <taxon>Saccharomycetes</taxon>
        <taxon>Saccharomycetales</taxon>
        <taxon>Saccharomycetaceae</taxon>
        <taxon>Naumovozyma</taxon>
    </lineage>
</organism>
<proteinExistence type="inferred from homology"/>
<accession>G0W6C9</accession>
<dbReference type="RefSeq" id="XP_003668583.1">
    <property type="nucleotide sequence ID" value="XM_003668535.1"/>
</dbReference>
<dbReference type="GO" id="GO:0043916">
    <property type="term" value="F:DNA-7-methylguanine glycosylase activity"/>
    <property type="evidence" value="ECO:0007669"/>
    <property type="project" value="TreeGrafter"/>
</dbReference>